<name>A0A9Q0NC09_9DIPT</name>
<evidence type="ECO:0000256" key="1">
    <source>
        <dbReference type="ARBA" id="ARBA00004123"/>
    </source>
</evidence>
<feature type="compositionally biased region" description="Low complexity" evidence="11">
    <location>
        <begin position="384"/>
        <end position="399"/>
    </location>
</feature>
<dbReference type="InterPro" id="IPR000327">
    <property type="entry name" value="POU_dom"/>
</dbReference>
<dbReference type="GO" id="GO:0000978">
    <property type="term" value="F:RNA polymerase II cis-regulatory region sequence-specific DNA binding"/>
    <property type="evidence" value="ECO:0007669"/>
    <property type="project" value="TreeGrafter"/>
</dbReference>
<evidence type="ECO:0000259" key="13">
    <source>
        <dbReference type="PROSITE" id="PS51179"/>
    </source>
</evidence>
<dbReference type="OrthoDB" id="10066259at2759"/>
<dbReference type="Proteomes" id="UP001151699">
    <property type="component" value="Chromosome A"/>
</dbReference>
<keyword evidence="6 8" id="KW-0539">Nucleus</keyword>
<dbReference type="InterPro" id="IPR001387">
    <property type="entry name" value="Cro/C1-type_HTH"/>
</dbReference>
<dbReference type="PROSITE" id="PS51179">
    <property type="entry name" value="POU_3"/>
    <property type="match status" value="1"/>
</dbReference>
<protein>
    <recommendedName>
        <fullName evidence="10">POU domain protein</fullName>
    </recommendedName>
</protein>
<dbReference type="InterPro" id="IPR010982">
    <property type="entry name" value="Lambda_DNA-bd_dom_sf"/>
</dbReference>
<evidence type="ECO:0000256" key="9">
    <source>
        <dbReference type="RuleBase" id="RU000682"/>
    </source>
</evidence>
<keyword evidence="3 8" id="KW-0238">DNA-binding</keyword>
<accession>A0A9Q0NC09</accession>
<evidence type="ECO:0000259" key="12">
    <source>
        <dbReference type="PROSITE" id="PS50071"/>
    </source>
</evidence>
<dbReference type="SUPFAM" id="SSF47413">
    <property type="entry name" value="lambda repressor-like DNA-binding domains"/>
    <property type="match status" value="1"/>
</dbReference>
<dbReference type="AlphaFoldDB" id="A0A9Q0NC09"/>
<dbReference type="SUPFAM" id="SSF46689">
    <property type="entry name" value="Homeodomain-like"/>
    <property type="match status" value="1"/>
</dbReference>
<dbReference type="PROSITE" id="PS00465">
    <property type="entry name" value="POU_2"/>
    <property type="match status" value="1"/>
</dbReference>
<dbReference type="GO" id="GO:0005634">
    <property type="term" value="C:nucleus"/>
    <property type="evidence" value="ECO:0007669"/>
    <property type="project" value="UniProtKB-SubCell"/>
</dbReference>
<evidence type="ECO:0000256" key="10">
    <source>
        <dbReference type="RuleBase" id="RU361194"/>
    </source>
</evidence>
<dbReference type="CDD" id="cd00093">
    <property type="entry name" value="HTH_XRE"/>
    <property type="match status" value="1"/>
</dbReference>
<dbReference type="PROSITE" id="PS00035">
    <property type="entry name" value="POU_1"/>
    <property type="match status" value="1"/>
</dbReference>
<comment type="similarity">
    <text evidence="7">Belongs to the POU transcription factor family. Class-6 subfamily.</text>
</comment>
<evidence type="ECO:0000256" key="7">
    <source>
        <dbReference type="ARBA" id="ARBA00061425"/>
    </source>
</evidence>
<dbReference type="Gene3D" id="1.10.260.40">
    <property type="entry name" value="lambda repressor-like DNA-binding domains"/>
    <property type="match status" value="1"/>
</dbReference>
<dbReference type="FunFam" id="1.10.10.60:FF:000051">
    <property type="entry name" value="POU domain protein"/>
    <property type="match status" value="1"/>
</dbReference>
<evidence type="ECO:0000256" key="6">
    <source>
        <dbReference type="ARBA" id="ARBA00023242"/>
    </source>
</evidence>
<evidence type="ECO:0000256" key="11">
    <source>
        <dbReference type="SAM" id="MobiDB-lite"/>
    </source>
</evidence>
<feature type="region of interest" description="Disordered" evidence="11">
    <location>
        <begin position="360"/>
        <end position="422"/>
    </location>
</feature>
<dbReference type="PANTHER" id="PTHR11636:SF5">
    <property type="entry name" value="POU DOMAIN MOTIF 3, ISOFORM F"/>
    <property type="match status" value="1"/>
</dbReference>
<reference evidence="14" key="1">
    <citation type="submission" date="2022-07" db="EMBL/GenBank/DDBJ databases">
        <authorList>
            <person name="Trinca V."/>
            <person name="Uliana J.V.C."/>
            <person name="Torres T.T."/>
            <person name="Ward R.J."/>
            <person name="Monesi N."/>
        </authorList>
    </citation>
    <scope>NUCLEOTIDE SEQUENCE</scope>
    <source>
        <strain evidence="14">HSMRA1968</strain>
        <tissue evidence="14">Whole embryos</tissue>
    </source>
</reference>
<feature type="domain" description="POU-specific" evidence="13">
    <location>
        <begin position="427"/>
        <end position="501"/>
    </location>
</feature>
<gene>
    <name evidence="14" type="primary">POU6F2</name>
    <name evidence="14" type="ORF">Bhyg_02095</name>
</gene>
<evidence type="ECO:0000313" key="14">
    <source>
        <dbReference type="EMBL" id="KAJ6646881.1"/>
    </source>
</evidence>
<dbReference type="Pfam" id="PF00046">
    <property type="entry name" value="Homeodomain"/>
    <property type="match status" value="1"/>
</dbReference>
<keyword evidence="5 10" id="KW-0804">Transcription</keyword>
<feature type="DNA-binding region" description="Homeobox" evidence="8">
    <location>
        <begin position="526"/>
        <end position="585"/>
    </location>
</feature>
<dbReference type="InterPro" id="IPR001356">
    <property type="entry name" value="HD"/>
</dbReference>
<feature type="domain" description="Homeobox" evidence="12">
    <location>
        <begin position="524"/>
        <end position="584"/>
    </location>
</feature>
<evidence type="ECO:0000313" key="15">
    <source>
        <dbReference type="Proteomes" id="UP001151699"/>
    </source>
</evidence>
<comment type="caution">
    <text evidence="14">The sequence shown here is derived from an EMBL/GenBank/DDBJ whole genome shotgun (WGS) entry which is preliminary data.</text>
</comment>
<evidence type="ECO:0000256" key="2">
    <source>
        <dbReference type="ARBA" id="ARBA00023015"/>
    </source>
</evidence>
<dbReference type="PRINTS" id="PR00028">
    <property type="entry name" value="POUDOMAIN"/>
</dbReference>
<evidence type="ECO:0000256" key="3">
    <source>
        <dbReference type="ARBA" id="ARBA00023125"/>
    </source>
</evidence>
<dbReference type="InterPro" id="IPR013847">
    <property type="entry name" value="POU"/>
</dbReference>
<dbReference type="PANTHER" id="PTHR11636">
    <property type="entry name" value="POU DOMAIN"/>
    <property type="match status" value="1"/>
</dbReference>
<sequence>MMEFDKERESSSCSPLPANVNSRVNLASSILNVEKMSPHHQEYSKLNTSTTGTAQTPTNGSMQDMVNLQKLQNLVSIQHSPLPSLASLQGLSGLSSTAGLNSPLNLSVGSASNLNTSQHSTGGALGGSSQLPQLILASGQLIQGVQGAQLLIPTSQGITSQTTILMIPVNQLTNSNEQLVQTLAALNNSAASFNNIQMQAMQPPVQQSGSGSGGILNPNLFSSSVQQLVAAIQPDLFNPSKNQPNSHHQFHSQHQTSEHCPSPHHPHQTQSPISHSRVQTPKQSPPKSSSTSSILLSQFEKQISSSTSTQSQSTYCPTTNGHVQIPITSHLNINTRSHSPSTAAINSISRLTAANGELTITKTHGPTPSYSSTSSSSNHLANQHSSSMKMSPSSMHLSPTETDNSNADMLSDSPDEPTINQTNCNVVDGIDLDEIKEFAKAFKLRRLSLGLTQTQVGQALSVTEGPAYSQSAICRFEKLDITPKSAQKIKPVLERWMKEAEESHWNRYKSGQNHLTDFIGVEPSKKRKRRTSFTPQALELLNAHFERNTHPSGTEITGLAHQLGYEREVIRIWFCNKRQALKNTVRMMSKGMV</sequence>
<dbReference type="SMART" id="SM00352">
    <property type="entry name" value="POU"/>
    <property type="match status" value="1"/>
</dbReference>
<dbReference type="Gene3D" id="1.10.10.60">
    <property type="entry name" value="Homeodomain-like"/>
    <property type="match status" value="1"/>
</dbReference>
<evidence type="ECO:0000256" key="5">
    <source>
        <dbReference type="ARBA" id="ARBA00023163"/>
    </source>
</evidence>
<keyword evidence="15" id="KW-1185">Reference proteome</keyword>
<dbReference type="PROSITE" id="PS50071">
    <property type="entry name" value="HOMEOBOX_2"/>
    <property type="match status" value="1"/>
</dbReference>
<evidence type="ECO:0000256" key="4">
    <source>
        <dbReference type="ARBA" id="ARBA00023155"/>
    </source>
</evidence>
<feature type="compositionally biased region" description="Low complexity" evidence="11">
    <location>
        <begin position="268"/>
        <end position="293"/>
    </location>
</feature>
<keyword evidence="2" id="KW-0805">Transcription regulation</keyword>
<proteinExistence type="inferred from homology"/>
<feature type="region of interest" description="Disordered" evidence="11">
    <location>
        <begin position="236"/>
        <end position="294"/>
    </location>
</feature>
<feature type="compositionally biased region" description="Low complexity" evidence="11">
    <location>
        <begin position="366"/>
        <end position="377"/>
    </location>
</feature>
<dbReference type="GO" id="GO:0000981">
    <property type="term" value="F:DNA-binding transcription factor activity, RNA polymerase II-specific"/>
    <property type="evidence" value="ECO:0007669"/>
    <property type="project" value="TreeGrafter"/>
</dbReference>
<dbReference type="CDD" id="cd00086">
    <property type="entry name" value="homeodomain"/>
    <property type="match status" value="1"/>
</dbReference>
<organism evidence="14 15">
    <name type="scientific">Pseudolycoriella hygida</name>
    <dbReference type="NCBI Taxonomy" id="35572"/>
    <lineage>
        <taxon>Eukaryota</taxon>
        <taxon>Metazoa</taxon>
        <taxon>Ecdysozoa</taxon>
        <taxon>Arthropoda</taxon>
        <taxon>Hexapoda</taxon>
        <taxon>Insecta</taxon>
        <taxon>Pterygota</taxon>
        <taxon>Neoptera</taxon>
        <taxon>Endopterygota</taxon>
        <taxon>Diptera</taxon>
        <taxon>Nematocera</taxon>
        <taxon>Sciaroidea</taxon>
        <taxon>Sciaridae</taxon>
        <taxon>Pseudolycoriella</taxon>
    </lineage>
</organism>
<comment type="subcellular location">
    <subcellularLocation>
        <location evidence="1 8 9">Nucleus</location>
    </subcellularLocation>
</comment>
<dbReference type="GO" id="GO:0045944">
    <property type="term" value="P:positive regulation of transcription by RNA polymerase II"/>
    <property type="evidence" value="ECO:0007669"/>
    <property type="project" value="UniProtKB-ARBA"/>
</dbReference>
<dbReference type="SMART" id="SM00389">
    <property type="entry name" value="HOX"/>
    <property type="match status" value="1"/>
</dbReference>
<dbReference type="EMBL" id="WJQU01000001">
    <property type="protein sequence ID" value="KAJ6646881.1"/>
    <property type="molecule type" value="Genomic_DNA"/>
</dbReference>
<dbReference type="InterPro" id="IPR050255">
    <property type="entry name" value="POU_domain_TF"/>
</dbReference>
<dbReference type="InterPro" id="IPR009057">
    <property type="entry name" value="Homeodomain-like_sf"/>
</dbReference>
<keyword evidence="4 8" id="KW-0371">Homeobox</keyword>
<evidence type="ECO:0000256" key="8">
    <source>
        <dbReference type="PROSITE-ProRule" id="PRU00108"/>
    </source>
</evidence>
<dbReference type="Pfam" id="PF00157">
    <property type="entry name" value="Pou"/>
    <property type="match status" value="1"/>
</dbReference>